<feature type="chain" id="PRO_5008582793" evidence="1">
    <location>
        <begin position="22"/>
        <end position="150"/>
    </location>
</feature>
<protein>
    <submittedName>
        <fullName evidence="2">Uncharacterized protein</fullName>
    </submittedName>
</protein>
<evidence type="ECO:0000313" key="2">
    <source>
        <dbReference type="EMBL" id="JAS48830.1"/>
    </source>
</evidence>
<dbReference type="EMBL" id="GECZ01020939">
    <property type="protein sequence ID" value="JAS48830.1"/>
    <property type="molecule type" value="Transcribed_RNA"/>
</dbReference>
<evidence type="ECO:0000256" key="1">
    <source>
        <dbReference type="SAM" id="SignalP"/>
    </source>
</evidence>
<feature type="signal peptide" evidence="1">
    <location>
        <begin position="1"/>
        <end position="21"/>
    </location>
</feature>
<keyword evidence="1" id="KW-0732">Signal</keyword>
<reference evidence="2" key="1">
    <citation type="submission" date="2015-11" db="EMBL/GenBank/DDBJ databases">
        <title>De novo transcriptome assembly of four potential Pierce s Disease insect vectors from Arizona vineyards.</title>
        <authorList>
            <person name="Tassone E.E."/>
        </authorList>
    </citation>
    <scope>NUCLEOTIDE SEQUENCE</scope>
</reference>
<name>A0A1B6FF65_9HEMI</name>
<gene>
    <name evidence="2" type="ORF">g.3085</name>
</gene>
<organism evidence="2">
    <name type="scientific">Cuerna arida</name>
    <dbReference type="NCBI Taxonomy" id="1464854"/>
    <lineage>
        <taxon>Eukaryota</taxon>
        <taxon>Metazoa</taxon>
        <taxon>Ecdysozoa</taxon>
        <taxon>Arthropoda</taxon>
        <taxon>Hexapoda</taxon>
        <taxon>Insecta</taxon>
        <taxon>Pterygota</taxon>
        <taxon>Neoptera</taxon>
        <taxon>Paraneoptera</taxon>
        <taxon>Hemiptera</taxon>
        <taxon>Auchenorrhyncha</taxon>
        <taxon>Membracoidea</taxon>
        <taxon>Cicadellidae</taxon>
        <taxon>Cicadellinae</taxon>
        <taxon>Proconiini</taxon>
        <taxon>Cuerna</taxon>
    </lineage>
</organism>
<proteinExistence type="predicted"/>
<accession>A0A1B6FF65</accession>
<sequence length="150" mass="17603">MKLQIIITLLFLTCYAYKTQAETEVPPHEVIVLQPEMSFNCCDEYPYSETKHLPVTYCYEKTSKAIGRILRTTYVLLNITPQSYTLYEGRNAEEVWAQYQTSKSMWYPDLFNWRGNQIYLNSFNDSCLGILTSDDYSIKLEIIYVDSSRL</sequence>
<dbReference type="AlphaFoldDB" id="A0A1B6FF65"/>
<feature type="non-terminal residue" evidence="2">
    <location>
        <position position="150"/>
    </location>
</feature>